<feature type="transmembrane region" description="Helical" evidence="1">
    <location>
        <begin position="154"/>
        <end position="175"/>
    </location>
</feature>
<evidence type="ECO:0000256" key="1">
    <source>
        <dbReference type="SAM" id="Phobius"/>
    </source>
</evidence>
<feature type="transmembrane region" description="Helical" evidence="1">
    <location>
        <begin position="28"/>
        <end position="45"/>
    </location>
</feature>
<keyword evidence="1" id="KW-1133">Transmembrane helix</keyword>
<dbReference type="AlphaFoldDB" id="A0A4Q5MYX2"/>
<dbReference type="RefSeq" id="WP_130103538.1">
    <property type="nucleotide sequence ID" value="NZ_SDWW01000041.1"/>
</dbReference>
<dbReference type="OrthoDB" id="3253635at2"/>
<evidence type="ECO:0000313" key="2">
    <source>
        <dbReference type="EMBL" id="RYV50133.1"/>
    </source>
</evidence>
<comment type="caution">
    <text evidence="2">The sequence shown here is derived from an EMBL/GenBank/DDBJ whole genome shotgun (WGS) entry which is preliminary data.</text>
</comment>
<dbReference type="EMBL" id="SDWW01000041">
    <property type="protein sequence ID" value="RYV50133.1"/>
    <property type="molecule type" value="Genomic_DNA"/>
</dbReference>
<proteinExistence type="predicted"/>
<dbReference type="Proteomes" id="UP000293764">
    <property type="component" value="Unassembled WGS sequence"/>
</dbReference>
<gene>
    <name evidence="2" type="ORF">EUA98_15195</name>
</gene>
<evidence type="ECO:0000313" key="3">
    <source>
        <dbReference type="Proteomes" id="UP000293764"/>
    </source>
</evidence>
<keyword evidence="1" id="KW-0472">Membrane</keyword>
<keyword evidence="1" id="KW-0812">Transmembrane</keyword>
<organism evidence="2 3">
    <name type="scientific">Pengzhenrongella frigida</name>
    <dbReference type="NCBI Taxonomy" id="1259133"/>
    <lineage>
        <taxon>Bacteria</taxon>
        <taxon>Bacillati</taxon>
        <taxon>Actinomycetota</taxon>
        <taxon>Actinomycetes</taxon>
        <taxon>Micrococcales</taxon>
        <taxon>Pengzhenrongella</taxon>
    </lineage>
</organism>
<name>A0A4Q5MYX2_9MICO</name>
<reference evidence="2 3" key="1">
    <citation type="submission" date="2019-01" db="EMBL/GenBank/DDBJ databases">
        <title>Novel species of Cellulomonas.</title>
        <authorList>
            <person name="Liu Q."/>
            <person name="Xin Y.-H."/>
        </authorList>
    </citation>
    <scope>NUCLEOTIDE SEQUENCE [LARGE SCALE GENOMIC DNA]</scope>
    <source>
        <strain evidence="2 3">HLT2-17</strain>
    </source>
</reference>
<protein>
    <submittedName>
        <fullName evidence="2">DoxX family protein</fullName>
    </submittedName>
</protein>
<feature type="transmembrane region" description="Helical" evidence="1">
    <location>
        <begin position="101"/>
        <end position="118"/>
    </location>
</feature>
<keyword evidence="3" id="KW-1185">Reference proteome</keyword>
<accession>A0A4Q5MYX2</accession>
<feature type="transmembrane region" description="Helical" evidence="1">
    <location>
        <begin position="123"/>
        <end position="142"/>
    </location>
</feature>
<sequence length="191" mass="20516">MTTTHSSTSHTDLPLQEDVVRSGTGRRLLAATRIALGFIFLWAFLDKTFGLHYSTGAAVAEGEPTLSWIAGGTPSQGYLMFGTAGPLKDTFANLAGTGSDWLFMIALLGIGLALILGIGMRIAAVSATILLVLMWLAAWTFAEGSNNPLIDDHLIYALVVCTLAVLYAGDTWGFGRSWARLPLVQRATWLR</sequence>